<comment type="similarity">
    <text evidence="2">Belongs to the UPF0053 family.</text>
</comment>
<keyword evidence="6 8" id="KW-0129">CBS domain</keyword>
<keyword evidence="3 9" id="KW-0812">Transmembrane</keyword>
<organism evidence="14 15">
    <name type="scientific">Hominimerdicola aceti</name>
    <dbReference type="NCBI Taxonomy" id="2981726"/>
    <lineage>
        <taxon>Bacteria</taxon>
        <taxon>Bacillati</taxon>
        <taxon>Bacillota</taxon>
        <taxon>Clostridia</taxon>
        <taxon>Eubacteriales</taxon>
        <taxon>Oscillospiraceae</taxon>
        <taxon>Hominimerdicola</taxon>
    </lineage>
</organism>
<dbReference type="SMART" id="SM01091">
    <property type="entry name" value="CorC_HlyC"/>
    <property type="match status" value="1"/>
</dbReference>
<dbReference type="Pfam" id="PF00571">
    <property type="entry name" value="CBS"/>
    <property type="match status" value="2"/>
</dbReference>
<evidence type="ECO:0000256" key="7">
    <source>
        <dbReference type="ARBA" id="ARBA00023136"/>
    </source>
</evidence>
<dbReference type="PROSITE" id="PS51846">
    <property type="entry name" value="CNNM"/>
    <property type="match status" value="1"/>
</dbReference>
<evidence type="ECO:0000313" key="14">
    <source>
        <dbReference type="EMBL" id="MCU6705657.1"/>
    </source>
</evidence>
<evidence type="ECO:0000256" key="6">
    <source>
        <dbReference type="ARBA" id="ARBA00023122"/>
    </source>
</evidence>
<evidence type="ECO:0000259" key="13">
    <source>
        <dbReference type="PROSITE" id="PS51846"/>
    </source>
</evidence>
<sequence length="422" mass="47265">MKVVIIAVLLMLSAICSATETAFSSCNRIRLKKLADDGNKSAKKAMNICDNFDKALTAILVGNNVVNISSSSLATVLFTEKFGKGSVGLATVVMTVLVLIFGEILPKSLAKENSERFSILMAAPLSAFMFIITPITAIFMGIKSGVTKLVGNKNSEPSVTEEELKYIIDEIQDEGVLEEQESELVRSALDFDEITISEILVPRVNIEGVELHEDMESIKKRFVQTKFSRLPVYDKDLDHIVGLIHQSDFFEMYLKGKTDISLIMNKPLYITENRKISEILKQMQRKKVHMAVVLDQYGGTEGICTLEDIIEELVGEIYDESDEEDTSLVKISDGVYEASAELSVSDFLDRIGLPEDTIETERTSLGGWIMDMLDRLPEQNEVISCPPFEMTVKMEDEQKIDRIRFKISEEELESKKAEEENA</sequence>
<dbReference type="GO" id="GO:0050660">
    <property type="term" value="F:flavin adenine dinucleotide binding"/>
    <property type="evidence" value="ECO:0007669"/>
    <property type="project" value="InterPro"/>
</dbReference>
<comment type="subcellular location">
    <subcellularLocation>
        <location evidence="1">Membrane</location>
        <topology evidence="1">Multi-pass membrane protein</topology>
    </subcellularLocation>
</comment>
<keyword evidence="5 9" id="KW-1133">Transmembrane helix</keyword>
<dbReference type="InterPro" id="IPR000644">
    <property type="entry name" value="CBS_dom"/>
</dbReference>
<gene>
    <name evidence="14" type="ORF">OCV57_06935</name>
</gene>
<keyword evidence="7 9" id="KW-0472">Membrane</keyword>
<evidence type="ECO:0000256" key="3">
    <source>
        <dbReference type="ARBA" id="ARBA00022692"/>
    </source>
</evidence>
<dbReference type="Gene3D" id="3.10.580.10">
    <property type="entry name" value="CBS-domain"/>
    <property type="match status" value="1"/>
</dbReference>
<dbReference type="PANTHER" id="PTHR22777:SF17">
    <property type="entry name" value="UPF0053 PROTEIN SLL0260"/>
    <property type="match status" value="1"/>
</dbReference>
<proteinExistence type="inferred from homology"/>
<feature type="domain" description="CNNM transmembrane" evidence="13">
    <location>
        <begin position="1"/>
        <end position="181"/>
    </location>
</feature>
<feature type="chain" id="PRO_5042098971" evidence="11">
    <location>
        <begin position="19"/>
        <end position="422"/>
    </location>
</feature>
<keyword evidence="4" id="KW-0677">Repeat</keyword>
<dbReference type="SMART" id="SM00116">
    <property type="entry name" value="CBS"/>
    <property type="match status" value="2"/>
</dbReference>
<evidence type="ECO:0000256" key="10">
    <source>
        <dbReference type="SAM" id="Phobius"/>
    </source>
</evidence>
<evidence type="ECO:0000256" key="4">
    <source>
        <dbReference type="ARBA" id="ARBA00022737"/>
    </source>
</evidence>
<comment type="caution">
    <text evidence="14">The sequence shown here is derived from an EMBL/GenBank/DDBJ whole genome shotgun (WGS) entry which is preliminary data.</text>
</comment>
<dbReference type="SUPFAM" id="SSF56176">
    <property type="entry name" value="FAD-binding/transporter-associated domain-like"/>
    <property type="match status" value="1"/>
</dbReference>
<accession>A0AAE3LKF0</accession>
<evidence type="ECO:0000313" key="15">
    <source>
        <dbReference type="Proteomes" id="UP001208131"/>
    </source>
</evidence>
<feature type="domain" description="CBS" evidence="12">
    <location>
        <begin position="200"/>
        <end position="260"/>
    </location>
</feature>
<evidence type="ECO:0000256" key="5">
    <source>
        <dbReference type="ARBA" id="ARBA00022989"/>
    </source>
</evidence>
<dbReference type="PROSITE" id="PS51371">
    <property type="entry name" value="CBS"/>
    <property type="match status" value="2"/>
</dbReference>
<feature type="transmembrane region" description="Helical" evidence="10">
    <location>
        <begin position="117"/>
        <end position="142"/>
    </location>
</feature>
<evidence type="ECO:0000256" key="2">
    <source>
        <dbReference type="ARBA" id="ARBA00006337"/>
    </source>
</evidence>
<dbReference type="SUPFAM" id="SSF54631">
    <property type="entry name" value="CBS-domain pair"/>
    <property type="match status" value="1"/>
</dbReference>
<dbReference type="InterPro" id="IPR016169">
    <property type="entry name" value="FAD-bd_PCMH_sub2"/>
</dbReference>
<dbReference type="Proteomes" id="UP001208131">
    <property type="component" value="Unassembled WGS sequence"/>
</dbReference>
<dbReference type="Gene3D" id="3.30.465.10">
    <property type="match status" value="1"/>
</dbReference>
<feature type="signal peptide" evidence="11">
    <location>
        <begin position="1"/>
        <end position="18"/>
    </location>
</feature>
<evidence type="ECO:0000256" key="9">
    <source>
        <dbReference type="PROSITE-ProRule" id="PRU01193"/>
    </source>
</evidence>
<dbReference type="AlphaFoldDB" id="A0AAE3LKF0"/>
<dbReference type="FunFam" id="3.10.580.10:FF:000002">
    <property type="entry name" value="Magnesium/cobalt efflux protein CorC"/>
    <property type="match status" value="1"/>
</dbReference>
<keyword evidence="11" id="KW-0732">Signal</keyword>
<dbReference type="Pfam" id="PF03471">
    <property type="entry name" value="CorC_HlyC"/>
    <property type="match status" value="1"/>
</dbReference>
<reference evidence="14 15" key="1">
    <citation type="journal article" date="2021" name="ISME Commun">
        <title>Automated analysis of genomic sequences facilitates high-throughput and comprehensive description of bacteria.</title>
        <authorList>
            <person name="Hitch T.C.A."/>
        </authorList>
    </citation>
    <scope>NUCLEOTIDE SEQUENCE [LARGE SCALE GENOMIC DNA]</scope>
    <source>
        <strain evidence="14 15">Sanger_31</strain>
    </source>
</reference>
<evidence type="ECO:0000256" key="8">
    <source>
        <dbReference type="PROSITE-ProRule" id="PRU00703"/>
    </source>
</evidence>
<dbReference type="InterPro" id="IPR005170">
    <property type="entry name" value="Transptr-assoc_dom"/>
</dbReference>
<evidence type="ECO:0000259" key="12">
    <source>
        <dbReference type="PROSITE" id="PS51371"/>
    </source>
</evidence>
<dbReference type="InterPro" id="IPR046342">
    <property type="entry name" value="CBS_dom_sf"/>
</dbReference>
<evidence type="ECO:0000256" key="1">
    <source>
        <dbReference type="ARBA" id="ARBA00004141"/>
    </source>
</evidence>
<keyword evidence="15" id="KW-1185">Reference proteome</keyword>
<dbReference type="InterPro" id="IPR002550">
    <property type="entry name" value="CNNM"/>
</dbReference>
<dbReference type="PANTHER" id="PTHR22777">
    <property type="entry name" value="HEMOLYSIN-RELATED"/>
    <property type="match status" value="1"/>
</dbReference>
<name>A0AAE3LKF0_9FIRM</name>
<evidence type="ECO:0000256" key="11">
    <source>
        <dbReference type="SAM" id="SignalP"/>
    </source>
</evidence>
<dbReference type="CDD" id="cd04590">
    <property type="entry name" value="CBS_pair_CorC_HlyC_assoc"/>
    <property type="match status" value="1"/>
</dbReference>
<dbReference type="EMBL" id="JAOQJZ010000005">
    <property type="protein sequence ID" value="MCU6705657.1"/>
    <property type="molecule type" value="Genomic_DNA"/>
</dbReference>
<dbReference type="RefSeq" id="WP_267300932.1">
    <property type="nucleotide sequence ID" value="NZ_JAOQJZ010000005.1"/>
</dbReference>
<dbReference type="InterPro" id="IPR044751">
    <property type="entry name" value="Ion_transp-like_CBS"/>
</dbReference>
<protein>
    <submittedName>
        <fullName evidence="14">Hemolysin family protein</fullName>
    </submittedName>
</protein>
<dbReference type="GO" id="GO:0005886">
    <property type="term" value="C:plasma membrane"/>
    <property type="evidence" value="ECO:0007669"/>
    <property type="project" value="TreeGrafter"/>
</dbReference>
<dbReference type="Pfam" id="PF01595">
    <property type="entry name" value="CNNM"/>
    <property type="match status" value="1"/>
</dbReference>
<dbReference type="InterPro" id="IPR036318">
    <property type="entry name" value="FAD-bd_PCMH-like_sf"/>
</dbReference>
<feature type="transmembrane region" description="Helical" evidence="10">
    <location>
        <begin position="87"/>
        <end position="105"/>
    </location>
</feature>
<feature type="domain" description="CBS" evidence="12">
    <location>
        <begin position="263"/>
        <end position="320"/>
    </location>
</feature>